<dbReference type="AlphaFoldDB" id="A0A841ITY7"/>
<dbReference type="InterPro" id="IPR036188">
    <property type="entry name" value="FAD/NAD-bd_sf"/>
</dbReference>
<proteinExistence type="predicted"/>
<keyword evidence="3" id="KW-1185">Reference proteome</keyword>
<evidence type="ECO:0000313" key="3">
    <source>
        <dbReference type="Proteomes" id="UP000536604"/>
    </source>
</evidence>
<dbReference type="Proteomes" id="UP000536604">
    <property type="component" value="Unassembled WGS sequence"/>
</dbReference>
<comment type="caution">
    <text evidence="2">The sequence shown here is derived from an EMBL/GenBank/DDBJ whole genome shotgun (WGS) entry which is preliminary data.</text>
</comment>
<sequence length="421" mass="45879">MRKILVVGAGQSGLQLALGLLSEDYDVTLATAAGPDELRAGRVASTQCLFGPALRRERRHGLSFWDGEAPTVHGVGVRVADPSGGREPSLAWVGRLDEHARSVDQRLKMAAWMELFARSGGKLVRHQVAAEELDLLAADHELVVVATGRGGLSEIFPRDTSRSPFRAPQRSLSLVYTSGAAPHPDGPILARSIVPGAGEVFSLSTLSLNGVCDALMVEAVPGGPLDRPLPFDAPAEEVLANLLEVVRRHAPWEYERFAGARPADPKASLSGGYTPVVREPVARTPGGRVVLGMADAVVSNDPITAQGANMASTAAEVYRRAIVDHGMRPFDEAFMRQAFSDYWLRARQVTAWSRVMLSGPPHVWELYRLASRHQETADRFANSFSDPMGLIEWFLHPERALEYVDSIRRAEPDRPSHVPTW</sequence>
<organism evidence="2 3">
    <name type="scientific">Nocardiopsis algeriensis</name>
    <dbReference type="NCBI Taxonomy" id="1478215"/>
    <lineage>
        <taxon>Bacteria</taxon>
        <taxon>Bacillati</taxon>
        <taxon>Actinomycetota</taxon>
        <taxon>Actinomycetes</taxon>
        <taxon>Streptosporangiales</taxon>
        <taxon>Nocardiopsidaceae</taxon>
        <taxon>Nocardiopsis</taxon>
    </lineage>
</organism>
<dbReference type="Gene3D" id="3.50.50.60">
    <property type="entry name" value="FAD/NAD(P)-binding domain"/>
    <property type="match status" value="3"/>
</dbReference>
<protein>
    <recommendedName>
        <fullName evidence="1">Styrene monooxygenase StyA putative substrate binding domain-containing protein</fullName>
    </recommendedName>
</protein>
<name>A0A841ITY7_9ACTN</name>
<dbReference type="Pfam" id="PF17885">
    <property type="entry name" value="Smoa_sbd"/>
    <property type="match status" value="1"/>
</dbReference>
<evidence type="ECO:0000313" key="2">
    <source>
        <dbReference type="EMBL" id="MBB6119638.1"/>
    </source>
</evidence>
<feature type="domain" description="Styrene monooxygenase StyA putative substrate binding" evidence="1">
    <location>
        <begin position="148"/>
        <end position="256"/>
    </location>
</feature>
<evidence type="ECO:0000259" key="1">
    <source>
        <dbReference type="Pfam" id="PF17885"/>
    </source>
</evidence>
<accession>A0A841ITY7</accession>
<dbReference type="EMBL" id="JACHJO010000004">
    <property type="protein sequence ID" value="MBB6119638.1"/>
    <property type="molecule type" value="Genomic_DNA"/>
</dbReference>
<reference evidence="2 3" key="1">
    <citation type="submission" date="2020-08" db="EMBL/GenBank/DDBJ databases">
        <title>Genomic Encyclopedia of Type Strains, Phase III (KMG-III): the genomes of soil and plant-associated and newly described type strains.</title>
        <authorList>
            <person name="Whitman W."/>
        </authorList>
    </citation>
    <scope>NUCLEOTIDE SEQUENCE [LARGE SCALE GENOMIC DNA]</scope>
    <source>
        <strain evidence="2 3">CECT 8712</strain>
    </source>
</reference>
<dbReference type="SUPFAM" id="SSF51905">
    <property type="entry name" value="FAD/NAD(P)-binding domain"/>
    <property type="match status" value="1"/>
</dbReference>
<dbReference type="RefSeq" id="WP_184289852.1">
    <property type="nucleotide sequence ID" value="NZ_JACHJO010000004.1"/>
</dbReference>
<dbReference type="InterPro" id="IPR041654">
    <property type="entry name" value="StyA_sbd"/>
</dbReference>
<gene>
    <name evidence="2" type="ORF">FHS13_001587</name>
</gene>